<sequence>MSQLVTRCPHCSTSFHVSEQQLRAARGAVRCGSCLQVFRADENIVFAESEVDSDKDLEALLEDDDFLIHDDILLDEDEQPTPPTVATPGPEAGTYRDDEEQPLIGDAFGETQWEELDGTPDAAAAGIQPEDEDTSAFPDRPDQEEESSGPDSDFPGHGHETPPRGVPAAGTAAHHEDVAASGPGRITPDHIPERERLISAIEPAPLEVGWPPNGRRRVPGWLWGLLALVLALALVVQLGYYRFDTFARQQPWRSLYAQLCPLLDCELPQLEDLRAIRTSNLVVRSHPDIEGALVVDAVLLNTADFPQPFPDLLLRFSDLKNQPVASRKFEPREYLQGELAGRSQMPPGSPVHIAIEIVDPGREAINYELLTTR</sequence>
<dbReference type="EMBL" id="FNFH01000005">
    <property type="protein sequence ID" value="SDK50015.1"/>
    <property type="molecule type" value="Genomic_DNA"/>
</dbReference>
<evidence type="ECO:0000313" key="5">
    <source>
        <dbReference type="Proteomes" id="UP000199305"/>
    </source>
</evidence>
<dbReference type="OrthoDB" id="5294582at2"/>
<feature type="domain" description="Zinc finger/thioredoxin putative" evidence="3">
    <location>
        <begin position="6"/>
        <end position="39"/>
    </location>
</feature>
<dbReference type="Pfam" id="PF13717">
    <property type="entry name" value="Zn_ribbon_4"/>
    <property type="match status" value="1"/>
</dbReference>
<name>A0A1G9CF05_9GAMM</name>
<protein>
    <submittedName>
        <fullName evidence="4">MJ0042 family finger-like domain-containing protein</fullName>
    </submittedName>
</protein>
<evidence type="ECO:0000256" key="1">
    <source>
        <dbReference type="SAM" id="MobiDB-lite"/>
    </source>
</evidence>
<dbReference type="STRING" id="658219.SAMN05216212_2481"/>
<dbReference type="InterPro" id="IPR021834">
    <property type="entry name" value="DUF3426"/>
</dbReference>
<proteinExistence type="predicted"/>
<evidence type="ECO:0000256" key="2">
    <source>
        <dbReference type="SAM" id="Phobius"/>
    </source>
</evidence>
<keyword evidence="2" id="KW-0812">Transmembrane</keyword>
<gene>
    <name evidence="4" type="ORF">SAMN05216212_2481</name>
</gene>
<evidence type="ECO:0000313" key="4">
    <source>
        <dbReference type="EMBL" id="SDK50015.1"/>
    </source>
</evidence>
<dbReference type="Pfam" id="PF11906">
    <property type="entry name" value="DUF3426"/>
    <property type="match status" value="1"/>
</dbReference>
<dbReference type="Proteomes" id="UP000199305">
    <property type="component" value="Unassembled WGS sequence"/>
</dbReference>
<feature type="transmembrane region" description="Helical" evidence="2">
    <location>
        <begin position="221"/>
        <end position="243"/>
    </location>
</feature>
<evidence type="ECO:0000259" key="3">
    <source>
        <dbReference type="Pfam" id="PF13717"/>
    </source>
</evidence>
<dbReference type="AlphaFoldDB" id="A0A1G9CF05"/>
<keyword evidence="5" id="KW-1185">Reference proteome</keyword>
<dbReference type="NCBIfam" id="TIGR02098">
    <property type="entry name" value="MJ0042_CXXC"/>
    <property type="match status" value="1"/>
</dbReference>
<dbReference type="InterPro" id="IPR011723">
    <property type="entry name" value="Znf/thioredoxin_put"/>
</dbReference>
<organism evidence="4 5">
    <name type="scientific">Microbulbifer yueqingensis</name>
    <dbReference type="NCBI Taxonomy" id="658219"/>
    <lineage>
        <taxon>Bacteria</taxon>
        <taxon>Pseudomonadati</taxon>
        <taxon>Pseudomonadota</taxon>
        <taxon>Gammaproteobacteria</taxon>
        <taxon>Cellvibrionales</taxon>
        <taxon>Microbulbiferaceae</taxon>
        <taxon>Microbulbifer</taxon>
    </lineage>
</organism>
<keyword evidence="2" id="KW-1133">Transmembrane helix</keyword>
<reference evidence="5" key="1">
    <citation type="submission" date="2016-10" db="EMBL/GenBank/DDBJ databases">
        <authorList>
            <person name="Varghese N."/>
            <person name="Submissions S."/>
        </authorList>
    </citation>
    <scope>NUCLEOTIDE SEQUENCE [LARGE SCALE GENOMIC DNA]</scope>
    <source>
        <strain evidence="5">CGMCC 1.10658</strain>
    </source>
</reference>
<keyword evidence="2" id="KW-0472">Membrane</keyword>
<dbReference type="RefSeq" id="WP_091514483.1">
    <property type="nucleotide sequence ID" value="NZ_FNFH01000005.1"/>
</dbReference>
<feature type="region of interest" description="Disordered" evidence="1">
    <location>
        <begin position="73"/>
        <end position="98"/>
    </location>
</feature>
<accession>A0A1G9CF05</accession>
<feature type="region of interest" description="Disordered" evidence="1">
    <location>
        <begin position="122"/>
        <end position="190"/>
    </location>
</feature>